<accession>A0ABU1AJ63</accession>
<dbReference type="InterPro" id="IPR020904">
    <property type="entry name" value="Sc_DH/Rdtase_CS"/>
</dbReference>
<dbReference type="PRINTS" id="PR00081">
    <property type="entry name" value="GDHRDH"/>
</dbReference>
<dbReference type="PROSITE" id="PS00061">
    <property type="entry name" value="ADH_SHORT"/>
    <property type="match status" value="1"/>
</dbReference>
<sequence length="232" mass="25322">MSRIACITGTRKGIGRHLANHLLAQGWTVVGCSRRESDLEHPNYTHFCVDVTDEEAVVAMVRKIKREIGPIYALINNAGTASMNHILLSPKKSYDRIFDTNVLGTFLLLRECGKQMSRHGGGRIVNFSSIAHPLNLEGEALYAASKASVESITRTAAKELANYGITVNAIGPTPIETDLIKNVPEASMQALLQRQTIPRFGTCEDVANCVDFFLRDESAFVTGQTIYLGGVA</sequence>
<dbReference type="SUPFAM" id="SSF51735">
    <property type="entry name" value="NAD(P)-binding Rossmann-fold domains"/>
    <property type="match status" value="1"/>
</dbReference>
<organism evidence="4 5">
    <name type="scientific">Thalassobacterium sedimentorum</name>
    <dbReference type="NCBI Taxonomy" id="3041258"/>
    <lineage>
        <taxon>Bacteria</taxon>
        <taxon>Pseudomonadati</taxon>
        <taxon>Verrucomicrobiota</taxon>
        <taxon>Opitutia</taxon>
        <taxon>Puniceicoccales</taxon>
        <taxon>Coraliomargaritaceae</taxon>
        <taxon>Thalassobacterium</taxon>
    </lineage>
</organism>
<evidence type="ECO:0000256" key="2">
    <source>
        <dbReference type="ARBA" id="ARBA00023002"/>
    </source>
</evidence>
<evidence type="ECO:0000259" key="3">
    <source>
        <dbReference type="SMART" id="SM00822"/>
    </source>
</evidence>
<dbReference type="InterPro" id="IPR002347">
    <property type="entry name" value="SDR_fam"/>
</dbReference>
<reference evidence="4 5" key="1">
    <citation type="submission" date="2023-04" db="EMBL/GenBank/DDBJ databases">
        <title>A novel bacteria isolated from coastal sediment.</title>
        <authorList>
            <person name="Liu X.-J."/>
            <person name="Du Z.-J."/>
        </authorList>
    </citation>
    <scope>NUCLEOTIDE SEQUENCE [LARGE SCALE GENOMIC DNA]</scope>
    <source>
        <strain evidence="4 5">SDUM461004</strain>
    </source>
</reference>
<dbReference type="RefSeq" id="WP_308985288.1">
    <property type="nucleotide sequence ID" value="NZ_JARXIC010000015.1"/>
</dbReference>
<keyword evidence="2 4" id="KW-0560">Oxidoreductase</keyword>
<dbReference type="Pfam" id="PF13561">
    <property type="entry name" value="adh_short_C2"/>
    <property type="match status" value="1"/>
</dbReference>
<name>A0ABU1AJ63_9BACT</name>
<protein>
    <submittedName>
        <fullName evidence="4">SDR family NAD(P)-dependent oxidoreductase</fullName>
        <ecNumber evidence="4">1.-.-.-</ecNumber>
    </submittedName>
</protein>
<dbReference type="CDD" id="cd05233">
    <property type="entry name" value="SDR_c"/>
    <property type="match status" value="1"/>
</dbReference>
<comment type="caution">
    <text evidence="4">The sequence shown here is derived from an EMBL/GenBank/DDBJ whole genome shotgun (WGS) entry which is preliminary data.</text>
</comment>
<dbReference type="EMBL" id="JARXIC010000015">
    <property type="protein sequence ID" value="MDQ8194821.1"/>
    <property type="molecule type" value="Genomic_DNA"/>
</dbReference>
<dbReference type="Proteomes" id="UP001243717">
    <property type="component" value="Unassembled WGS sequence"/>
</dbReference>
<comment type="similarity">
    <text evidence="1">Belongs to the short-chain dehydrogenases/reductases (SDR) family.</text>
</comment>
<dbReference type="PRINTS" id="PR00080">
    <property type="entry name" value="SDRFAMILY"/>
</dbReference>
<evidence type="ECO:0000256" key="1">
    <source>
        <dbReference type="ARBA" id="ARBA00006484"/>
    </source>
</evidence>
<gene>
    <name evidence="4" type="ORF">QEH59_10315</name>
</gene>
<dbReference type="PANTHER" id="PTHR42760:SF133">
    <property type="entry name" value="3-OXOACYL-[ACYL-CARRIER-PROTEIN] REDUCTASE"/>
    <property type="match status" value="1"/>
</dbReference>
<dbReference type="InterPro" id="IPR036291">
    <property type="entry name" value="NAD(P)-bd_dom_sf"/>
</dbReference>
<keyword evidence="5" id="KW-1185">Reference proteome</keyword>
<dbReference type="SMART" id="SM00822">
    <property type="entry name" value="PKS_KR"/>
    <property type="match status" value="1"/>
</dbReference>
<dbReference type="GO" id="GO:0016491">
    <property type="term" value="F:oxidoreductase activity"/>
    <property type="evidence" value="ECO:0007669"/>
    <property type="project" value="UniProtKB-KW"/>
</dbReference>
<evidence type="ECO:0000313" key="5">
    <source>
        <dbReference type="Proteomes" id="UP001243717"/>
    </source>
</evidence>
<feature type="domain" description="Ketoreductase" evidence="3">
    <location>
        <begin position="3"/>
        <end position="173"/>
    </location>
</feature>
<dbReference type="InterPro" id="IPR057326">
    <property type="entry name" value="KR_dom"/>
</dbReference>
<dbReference type="PANTHER" id="PTHR42760">
    <property type="entry name" value="SHORT-CHAIN DEHYDROGENASES/REDUCTASES FAMILY MEMBER"/>
    <property type="match status" value="1"/>
</dbReference>
<dbReference type="PROSITE" id="PS51257">
    <property type="entry name" value="PROKAR_LIPOPROTEIN"/>
    <property type="match status" value="1"/>
</dbReference>
<evidence type="ECO:0000313" key="4">
    <source>
        <dbReference type="EMBL" id="MDQ8194821.1"/>
    </source>
</evidence>
<dbReference type="EC" id="1.-.-.-" evidence="4"/>
<dbReference type="Gene3D" id="3.40.50.720">
    <property type="entry name" value="NAD(P)-binding Rossmann-like Domain"/>
    <property type="match status" value="1"/>
</dbReference>
<proteinExistence type="inferred from homology"/>